<dbReference type="InterPro" id="IPR006311">
    <property type="entry name" value="TAT_signal"/>
</dbReference>
<protein>
    <recommendedName>
        <fullName evidence="5">Tat pathway signal sequence domain protein</fullName>
    </recommendedName>
</protein>
<feature type="region of interest" description="Disordered" evidence="1">
    <location>
        <begin position="33"/>
        <end position="63"/>
    </location>
</feature>
<feature type="signal peptide" evidence="2">
    <location>
        <begin position="1"/>
        <end position="38"/>
    </location>
</feature>
<reference evidence="4" key="1">
    <citation type="journal article" date="2019" name="Int. J. Syst. Evol. Microbiol.">
        <title>The Global Catalogue of Microorganisms (GCM) 10K type strain sequencing project: providing services to taxonomists for standard genome sequencing and annotation.</title>
        <authorList>
            <consortium name="The Broad Institute Genomics Platform"/>
            <consortium name="The Broad Institute Genome Sequencing Center for Infectious Disease"/>
            <person name="Wu L."/>
            <person name="Ma J."/>
        </authorList>
    </citation>
    <scope>NUCLEOTIDE SEQUENCE [LARGE SCALE GENOMIC DNA]</scope>
    <source>
        <strain evidence="4">CGMCC 1.15809</strain>
    </source>
</reference>
<dbReference type="PROSITE" id="PS51318">
    <property type="entry name" value="TAT"/>
    <property type="match status" value="1"/>
</dbReference>
<accession>A0ABW1FDU5</accession>
<comment type="caution">
    <text evidence="3">The sequence shown here is derived from an EMBL/GenBank/DDBJ whole genome shotgun (WGS) entry which is preliminary data.</text>
</comment>
<dbReference type="RefSeq" id="WP_345087071.1">
    <property type="nucleotide sequence ID" value="NZ_BAAAWG010000013.1"/>
</dbReference>
<evidence type="ECO:0000313" key="3">
    <source>
        <dbReference type="EMBL" id="MFC5892075.1"/>
    </source>
</evidence>
<sequence>MSKSKNSPLSRRSVLSGGLGLAGSSALMATGASGTAHAAGSPQPSERTTAWQTSTSANGWQVTDHDGIAPHRVEGSPMTVSLRSGDTATVLLHVARRYFYEIDSELKTEDITGHSTDRAVAAAFESDYLSGTAIAIRPHACPLGADGCLFPQDVDVIRDILADCEGTVRWGGDEKSPKQSHFQIDVTPGDPRLARVTAKIHSWQATPGKGAGTIDAFVPQRLRAARDLAHTQQRAA</sequence>
<gene>
    <name evidence="3" type="ORF">ACFP3M_04485</name>
</gene>
<feature type="compositionally biased region" description="Polar residues" evidence="1">
    <location>
        <begin position="42"/>
        <end position="61"/>
    </location>
</feature>
<evidence type="ECO:0000256" key="1">
    <source>
        <dbReference type="SAM" id="MobiDB-lite"/>
    </source>
</evidence>
<keyword evidence="2" id="KW-0732">Signal</keyword>
<dbReference type="Proteomes" id="UP001596241">
    <property type="component" value="Unassembled WGS sequence"/>
</dbReference>
<dbReference type="EMBL" id="JBHSPW010000002">
    <property type="protein sequence ID" value="MFC5892075.1"/>
    <property type="molecule type" value="Genomic_DNA"/>
</dbReference>
<keyword evidence="4" id="KW-1185">Reference proteome</keyword>
<name>A0ABW1FDU5_9ACTN</name>
<feature type="chain" id="PRO_5047421988" description="Tat pathway signal sequence domain protein" evidence="2">
    <location>
        <begin position="39"/>
        <end position="236"/>
    </location>
</feature>
<evidence type="ECO:0000313" key="4">
    <source>
        <dbReference type="Proteomes" id="UP001596241"/>
    </source>
</evidence>
<organism evidence="3 4">
    <name type="scientific">Streptomyces ramulosus</name>
    <dbReference type="NCBI Taxonomy" id="47762"/>
    <lineage>
        <taxon>Bacteria</taxon>
        <taxon>Bacillati</taxon>
        <taxon>Actinomycetota</taxon>
        <taxon>Actinomycetes</taxon>
        <taxon>Kitasatosporales</taxon>
        <taxon>Streptomycetaceae</taxon>
        <taxon>Streptomyces</taxon>
    </lineage>
</organism>
<evidence type="ECO:0008006" key="5">
    <source>
        <dbReference type="Google" id="ProtNLM"/>
    </source>
</evidence>
<evidence type="ECO:0000256" key="2">
    <source>
        <dbReference type="SAM" id="SignalP"/>
    </source>
</evidence>
<proteinExistence type="predicted"/>